<evidence type="ECO:0008006" key="3">
    <source>
        <dbReference type="Google" id="ProtNLM"/>
    </source>
</evidence>
<dbReference type="PANTHER" id="PTHR24559">
    <property type="entry name" value="TRANSPOSON TY3-I GAG-POL POLYPROTEIN"/>
    <property type="match status" value="1"/>
</dbReference>
<dbReference type="SUPFAM" id="SSF56672">
    <property type="entry name" value="DNA/RNA polymerases"/>
    <property type="match status" value="1"/>
</dbReference>
<gene>
    <name evidence="1" type="ORF">EVJ58_g4778</name>
</gene>
<evidence type="ECO:0000313" key="1">
    <source>
        <dbReference type="EMBL" id="TFY60997.1"/>
    </source>
</evidence>
<name>A0A4Y9YHC7_9APHY</name>
<dbReference type="EMBL" id="SEKV01000227">
    <property type="protein sequence ID" value="TFY60997.1"/>
    <property type="molecule type" value="Genomic_DNA"/>
</dbReference>
<dbReference type="CDD" id="cd01647">
    <property type="entry name" value="RT_LTR"/>
    <property type="match status" value="1"/>
</dbReference>
<dbReference type="Proteomes" id="UP000298390">
    <property type="component" value="Unassembled WGS sequence"/>
</dbReference>
<reference evidence="1 2" key="1">
    <citation type="submission" date="2019-01" db="EMBL/GenBank/DDBJ databases">
        <title>Genome sequencing of the rare red list fungi Fomitopsis rosea.</title>
        <authorList>
            <person name="Buettner E."/>
            <person name="Kellner H."/>
        </authorList>
    </citation>
    <scope>NUCLEOTIDE SEQUENCE [LARGE SCALE GENOMIC DNA]</scope>
    <source>
        <strain evidence="1 2">DSM 105464</strain>
    </source>
</reference>
<dbReference type="InterPro" id="IPR043128">
    <property type="entry name" value="Rev_trsase/Diguanyl_cyclase"/>
</dbReference>
<dbReference type="Gene3D" id="3.30.70.270">
    <property type="match status" value="1"/>
</dbReference>
<proteinExistence type="predicted"/>
<comment type="caution">
    <text evidence="1">The sequence shown here is derived from an EMBL/GenBank/DDBJ whole genome shotgun (WGS) entry which is preliminary data.</text>
</comment>
<dbReference type="InterPro" id="IPR053134">
    <property type="entry name" value="RNA-dir_DNA_polymerase"/>
</dbReference>
<organism evidence="1 2">
    <name type="scientific">Rhodofomes roseus</name>
    <dbReference type="NCBI Taxonomy" id="34475"/>
    <lineage>
        <taxon>Eukaryota</taxon>
        <taxon>Fungi</taxon>
        <taxon>Dikarya</taxon>
        <taxon>Basidiomycota</taxon>
        <taxon>Agaricomycotina</taxon>
        <taxon>Agaricomycetes</taxon>
        <taxon>Polyporales</taxon>
        <taxon>Rhodofomes</taxon>
    </lineage>
</organism>
<dbReference type="STRING" id="34475.A0A4Y9YHC7"/>
<dbReference type="AlphaFoldDB" id="A0A4Y9YHC7"/>
<evidence type="ECO:0000313" key="2">
    <source>
        <dbReference type="Proteomes" id="UP000298390"/>
    </source>
</evidence>
<dbReference type="PANTHER" id="PTHR24559:SF444">
    <property type="entry name" value="REVERSE TRANSCRIPTASE DOMAIN-CONTAINING PROTEIN"/>
    <property type="match status" value="1"/>
</dbReference>
<dbReference type="Gene3D" id="3.10.10.10">
    <property type="entry name" value="HIV Type 1 Reverse Transcriptase, subunit A, domain 1"/>
    <property type="match status" value="1"/>
</dbReference>
<sequence length="264" mass="29244">MIDTGHLYVPVTNPTDRPYMIREGETLGLLHAPEGYFADSTPELLAHAASVQTFICGASDTLPADDNALGLSEDVDDQWGPKTAELPDLETYPSSELEKLLDIGPEWPDEQRDRLIRMLRVNQAAFAFDGRLGQNPTEVEIKLQPDARPVSLPMYAASPAKREVIDKQHEAWLNLDVIEPSNSPWGAPVLIAYRNGKPRLCVDYRRLNAVTVPDEFPIPRQNEILQALSGAQVLTSLDALSGFTQLMVADNDREKTAFCTHHGC</sequence>
<protein>
    <recommendedName>
        <fullName evidence="3">Reverse transcriptase domain-containing protein</fullName>
    </recommendedName>
</protein>
<dbReference type="InterPro" id="IPR043502">
    <property type="entry name" value="DNA/RNA_pol_sf"/>
</dbReference>
<accession>A0A4Y9YHC7</accession>